<dbReference type="RefSeq" id="WP_344954717.1">
    <property type="nucleotide sequence ID" value="NZ_BAAAZG010000047.1"/>
</dbReference>
<sequence length="81" mass="9063">MKANKARKSSNKARRPQRRTSRIGTWAKWSATGLTAVVTLAGSIAAIAMLRSWFARPSTHRRDWAAATHGDRREEAQRASM</sequence>
<reference evidence="3" key="1">
    <citation type="journal article" date="2019" name="Int. J. Syst. Evol. Microbiol.">
        <title>The Global Catalogue of Microorganisms (GCM) 10K type strain sequencing project: providing services to taxonomists for standard genome sequencing and annotation.</title>
        <authorList>
            <consortium name="The Broad Institute Genomics Platform"/>
            <consortium name="The Broad Institute Genome Sequencing Center for Infectious Disease"/>
            <person name="Wu L."/>
            <person name="Ma J."/>
        </authorList>
    </citation>
    <scope>NUCLEOTIDE SEQUENCE [LARGE SCALE GENOMIC DNA]</scope>
    <source>
        <strain evidence="3">JCM 16702</strain>
    </source>
</reference>
<organism evidence="2 3">
    <name type="scientific">Actinomadura miaoliensis</name>
    <dbReference type="NCBI Taxonomy" id="430685"/>
    <lineage>
        <taxon>Bacteria</taxon>
        <taxon>Bacillati</taxon>
        <taxon>Actinomycetota</taxon>
        <taxon>Actinomycetes</taxon>
        <taxon>Streptosporangiales</taxon>
        <taxon>Thermomonosporaceae</taxon>
        <taxon>Actinomadura</taxon>
    </lineage>
</organism>
<name>A0ABP7WMH1_9ACTN</name>
<protein>
    <recommendedName>
        <fullName evidence="4">Transmembrane protein</fullName>
    </recommendedName>
</protein>
<proteinExistence type="predicted"/>
<evidence type="ECO:0000313" key="3">
    <source>
        <dbReference type="Proteomes" id="UP001500683"/>
    </source>
</evidence>
<keyword evidence="3" id="KW-1185">Reference proteome</keyword>
<evidence type="ECO:0008006" key="4">
    <source>
        <dbReference type="Google" id="ProtNLM"/>
    </source>
</evidence>
<gene>
    <name evidence="2" type="ORF">GCM10022214_62240</name>
</gene>
<accession>A0ABP7WMH1</accession>
<feature type="compositionally biased region" description="Basic residues" evidence="1">
    <location>
        <begin position="1"/>
        <end position="21"/>
    </location>
</feature>
<comment type="caution">
    <text evidence="2">The sequence shown here is derived from an EMBL/GenBank/DDBJ whole genome shotgun (WGS) entry which is preliminary data.</text>
</comment>
<dbReference type="EMBL" id="BAAAZG010000047">
    <property type="protein sequence ID" value="GAA4092254.1"/>
    <property type="molecule type" value="Genomic_DNA"/>
</dbReference>
<dbReference type="Proteomes" id="UP001500683">
    <property type="component" value="Unassembled WGS sequence"/>
</dbReference>
<feature type="region of interest" description="Disordered" evidence="1">
    <location>
        <begin position="1"/>
        <end position="24"/>
    </location>
</feature>
<evidence type="ECO:0000256" key="1">
    <source>
        <dbReference type="SAM" id="MobiDB-lite"/>
    </source>
</evidence>
<evidence type="ECO:0000313" key="2">
    <source>
        <dbReference type="EMBL" id="GAA4092254.1"/>
    </source>
</evidence>
<feature type="region of interest" description="Disordered" evidence="1">
    <location>
        <begin position="60"/>
        <end position="81"/>
    </location>
</feature>